<reference evidence="2 4" key="1">
    <citation type="journal article" date="2008" name="Science">
        <title>The Physcomitrella genome reveals evolutionary insights into the conquest of land by plants.</title>
        <authorList>
            <person name="Rensing S."/>
            <person name="Lang D."/>
            <person name="Zimmer A."/>
            <person name="Terry A."/>
            <person name="Salamov A."/>
            <person name="Shapiro H."/>
            <person name="Nishiyama T."/>
            <person name="Perroud P.-F."/>
            <person name="Lindquist E."/>
            <person name="Kamisugi Y."/>
            <person name="Tanahashi T."/>
            <person name="Sakakibara K."/>
            <person name="Fujita T."/>
            <person name="Oishi K."/>
            <person name="Shin-I T."/>
            <person name="Kuroki Y."/>
            <person name="Toyoda A."/>
            <person name="Suzuki Y."/>
            <person name="Hashimoto A."/>
            <person name="Yamaguchi K."/>
            <person name="Sugano A."/>
            <person name="Kohara Y."/>
            <person name="Fujiyama A."/>
            <person name="Anterola A."/>
            <person name="Aoki S."/>
            <person name="Ashton N."/>
            <person name="Barbazuk W.B."/>
            <person name="Barker E."/>
            <person name="Bennetzen J."/>
            <person name="Bezanilla M."/>
            <person name="Blankenship R."/>
            <person name="Cho S.H."/>
            <person name="Dutcher S."/>
            <person name="Estelle M."/>
            <person name="Fawcett J.A."/>
            <person name="Gundlach H."/>
            <person name="Hanada K."/>
            <person name="Heyl A."/>
            <person name="Hicks K.A."/>
            <person name="Hugh J."/>
            <person name="Lohr M."/>
            <person name="Mayer K."/>
            <person name="Melkozernov A."/>
            <person name="Murata T."/>
            <person name="Nelson D."/>
            <person name="Pils B."/>
            <person name="Prigge M."/>
            <person name="Reiss B."/>
            <person name="Renner T."/>
            <person name="Rombauts S."/>
            <person name="Rushton P."/>
            <person name="Sanderfoot A."/>
            <person name="Schween G."/>
            <person name="Shiu S.-H."/>
            <person name="Stueber K."/>
            <person name="Theodoulou F.L."/>
            <person name="Tu H."/>
            <person name="Van de Peer Y."/>
            <person name="Verrier P.J."/>
            <person name="Waters E."/>
            <person name="Wood A."/>
            <person name="Yang L."/>
            <person name="Cove D."/>
            <person name="Cuming A."/>
            <person name="Hasebe M."/>
            <person name="Lucas S."/>
            <person name="Mishler D.B."/>
            <person name="Reski R."/>
            <person name="Grigoriev I."/>
            <person name="Quatrano R.S."/>
            <person name="Boore J.L."/>
        </authorList>
    </citation>
    <scope>NUCLEOTIDE SEQUENCE [LARGE SCALE GENOMIC DNA]</scope>
    <source>
        <strain evidence="3 4">cv. Gransden 2004</strain>
    </source>
</reference>
<evidence type="ECO:0000313" key="3">
    <source>
        <dbReference type="EnsemblPlants" id="PAC:32941918.CDS.1"/>
    </source>
</evidence>
<dbReference type="Gramene" id="Pp3c3_4230V3.1">
    <property type="protein sequence ID" value="PAC:32941918.CDS.1"/>
    <property type="gene ID" value="Pp3c3_4230"/>
</dbReference>
<name>A0A2K1KTA8_PHYPA</name>
<protein>
    <recommendedName>
        <fullName evidence="1">Alliinase C-terminal domain-containing protein</fullName>
    </recommendedName>
</protein>
<dbReference type="GO" id="GO:0016846">
    <property type="term" value="F:carbon-sulfur lyase activity"/>
    <property type="evidence" value="ECO:0007669"/>
    <property type="project" value="InterPro"/>
</dbReference>
<accession>A0A2K1KTA8</accession>
<dbReference type="Proteomes" id="UP000006727">
    <property type="component" value="Chromosome 3"/>
</dbReference>
<dbReference type="EMBL" id="ABEU02000003">
    <property type="protein sequence ID" value="PNR57001.1"/>
    <property type="molecule type" value="Genomic_DNA"/>
</dbReference>
<reference evidence="3" key="3">
    <citation type="submission" date="2020-12" db="UniProtKB">
        <authorList>
            <consortium name="EnsemblPlants"/>
        </authorList>
    </citation>
    <scope>IDENTIFICATION</scope>
</reference>
<dbReference type="EnsemblPlants" id="Pp3c3_4230V3.1">
    <property type="protein sequence ID" value="PAC:32941918.CDS.1"/>
    <property type="gene ID" value="Pp3c3_4230"/>
</dbReference>
<evidence type="ECO:0000313" key="4">
    <source>
        <dbReference type="Proteomes" id="UP000006727"/>
    </source>
</evidence>
<gene>
    <name evidence="2" type="ORF">PHYPA_003994</name>
</gene>
<sequence>MILVVFVQSQSQLYSKLFHWGGDPSVHQPKTHKNLTQVITSLNNPCGRLRERYVPGRNGDFVHDLAQHWRTFITITQDHRP</sequence>
<dbReference type="InterPro" id="IPR015421">
    <property type="entry name" value="PyrdxlP-dep_Trfase_major"/>
</dbReference>
<dbReference type="EnsemblPlants" id="Pp3c3_4230V3.2">
    <property type="protein sequence ID" value="PAC:32941919.CDS.1"/>
    <property type="gene ID" value="Pp3c3_4230"/>
</dbReference>
<evidence type="ECO:0000313" key="2">
    <source>
        <dbReference type="EMBL" id="PNR57001.1"/>
    </source>
</evidence>
<feature type="domain" description="Alliinase C-terminal" evidence="1">
    <location>
        <begin position="5"/>
        <end position="78"/>
    </location>
</feature>
<dbReference type="Gramene" id="Pp3c3_4230V3.2">
    <property type="protein sequence ID" value="PAC:32941919.CDS.1"/>
    <property type="gene ID" value="Pp3c3_4230"/>
</dbReference>
<keyword evidence="4" id="KW-1185">Reference proteome</keyword>
<dbReference type="AlphaFoldDB" id="A0A2K1KTA8"/>
<organism evidence="2">
    <name type="scientific">Physcomitrium patens</name>
    <name type="common">Spreading-leaved earth moss</name>
    <name type="synonym">Physcomitrella patens</name>
    <dbReference type="NCBI Taxonomy" id="3218"/>
    <lineage>
        <taxon>Eukaryota</taxon>
        <taxon>Viridiplantae</taxon>
        <taxon>Streptophyta</taxon>
        <taxon>Embryophyta</taxon>
        <taxon>Bryophyta</taxon>
        <taxon>Bryophytina</taxon>
        <taxon>Bryopsida</taxon>
        <taxon>Funariidae</taxon>
        <taxon>Funariales</taxon>
        <taxon>Funariaceae</taxon>
        <taxon>Physcomitrium</taxon>
    </lineage>
</organism>
<proteinExistence type="predicted"/>
<dbReference type="InParanoid" id="A0A2K1KTA8"/>
<evidence type="ECO:0000259" key="1">
    <source>
        <dbReference type="Pfam" id="PF04864"/>
    </source>
</evidence>
<dbReference type="InterPro" id="IPR006948">
    <property type="entry name" value="Alliinase_C"/>
</dbReference>
<dbReference type="Pfam" id="PF04864">
    <property type="entry name" value="Alliinase_C"/>
    <property type="match status" value="1"/>
</dbReference>
<reference evidence="2 4" key="2">
    <citation type="journal article" date="2018" name="Plant J.">
        <title>The Physcomitrella patens chromosome-scale assembly reveals moss genome structure and evolution.</title>
        <authorList>
            <person name="Lang D."/>
            <person name="Ullrich K.K."/>
            <person name="Murat F."/>
            <person name="Fuchs J."/>
            <person name="Jenkins J."/>
            <person name="Haas F.B."/>
            <person name="Piednoel M."/>
            <person name="Gundlach H."/>
            <person name="Van Bel M."/>
            <person name="Meyberg R."/>
            <person name="Vives C."/>
            <person name="Morata J."/>
            <person name="Symeonidi A."/>
            <person name="Hiss M."/>
            <person name="Muchero W."/>
            <person name="Kamisugi Y."/>
            <person name="Saleh O."/>
            <person name="Blanc G."/>
            <person name="Decker E.L."/>
            <person name="van Gessel N."/>
            <person name="Grimwood J."/>
            <person name="Hayes R.D."/>
            <person name="Graham S.W."/>
            <person name="Gunter L.E."/>
            <person name="McDaniel S.F."/>
            <person name="Hoernstein S.N.W."/>
            <person name="Larsson A."/>
            <person name="Li F.W."/>
            <person name="Perroud P.F."/>
            <person name="Phillips J."/>
            <person name="Ranjan P."/>
            <person name="Rokshar D.S."/>
            <person name="Rothfels C.J."/>
            <person name="Schneider L."/>
            <person name="Shu S."/>
            <person name="Stevenson D.W."/>
            <person name="Thummler F."/>
            <person name="Tillich M."/>
            <person name="Villarreal Aguilar J.C."/>
            <person name="Widiez T."/>
            <person name="Wong G.K."/>
            <person name="Wymore A."/>
            <person name="Zhang Y."/>
            <person name="Zimmer A.D."/>
            <person name="Quatrano R.S."/>
            <person name="Mayer K.F.X."/>
            <person name="Goodstein D."/>
            <person name="Casacuberta J.M."/>
            <person name="Vandepoele K."/>
            <person name="Reski R."/>
            <person name="Cuming A.C."/>
            <person name="Tuskan G.A."/>
            <person name="Maumus F."/>
            <person name="Salse J."/>
            <person name="Schmutz J."/>
            <person name="Rensing S.A."/>
        </authorList>
    </citation>
    <scope>NUCLEOTIDE SEQUENCE [LARGE SCALE GENOMIC DNA]</scope>
    <source>
        <strain evidence="3 4">cv. Gransden 2004</strain>
    </source>
</reference>
<dbReference type="Gene3D" id="3.40.640.10">
    <property type="entry name" value="Type I PLP-dependent aspartate aminotransferase-like (Major domain)"/>
    <property type="match status" value="1"/>
</dbReference>